<keyword evidence="2" id="KW-1185">Reference proteome</keyword>
<dbReference type="Proteomes" id="UP000294830">
    <property type="component" value="Unassembled WGS sequence"/>
</dbReference>
<dbReference type="EMBL" id="SLWB01000005">
    <property type="protein sequence ID" value="TCN68943.1"/>
    <property type="molecule type" value="Genomic_DNA"/>
</dbReference>
<reference evidence="1 2" key="1">
    <citation type="submission" date="2019-03" db="EMBL/GenBank/DDBJ databases">
        <title>Genomic Encyclopedia of Archaeal and Bacterial Type Strains, Phase II (KMG-II): from individual species to whole genera.</title>
        <authorList>
            <person name="Goeker M."/>
        </authorList>
    </citation>
    <scope>NUCLEOTIDE SEQUENCE [LARGE SCALE GENOMIC DNA]</scope>
    <source>
        <strain evidence="1 2">RL-C</strain>
    </source>
</reference>
<dbReference type="OrthoDB" id="1491402at2"/>
<evidence type="ECO:0000313" key="2">
    <source>
        <dbReference type="Proteomes" id="UP000294830"/>
    </source>
</evidence>
<proteinExistence type="predicted"/>
<protein>
    <submittedName>
        <fullName evidence="1">Uncharacterized protein</fullName>
    </submittedName>
</protein>
<gene>
    <name evidence="1" type="ORF">CLV25_105145</name>
</gene>
<sequence length="208" mass="23038">MNKIGLIICHSSLKDNDVGPFAENVLQRLTGNTLFEIPAERLVTVKTLKDSYQTKLAKSINGSKLDIMYKNEAKSALIANLDDLALDISVQAKGDREKLATTGFVLVKEPEKGKEPPKPTNFKVEYGVNDGELIFSVQANKDARMYIFYFTPAPAASMDATTWQSVASTARKQQISGFKRGVEYACRCAYMSADRKPIFSDVLMVIAR</sequence>
<accession>A0A4R2EJQ4</accession>
<dbReference type="RefSeq" id="WP_131838956.1">
    <property type="nucleotide sequence ID" value="NZ_SLWB01000005.1"/>
</dbReference>
<organism evidence="1 2">
    <name type="scientific">Acetobacteroides hydrogenigenes</name>
    <dbReference type="NCBI Taxonomy" id="979970"/>
    <lineage>
        <taxon>Bacteria</taxon>
        <taxon>Pseudomonadati</taxon>
        <taxon>Bacteroidota</taxon>
        <taxon>Bacteroidia</taxon>
        <taxon>Bacteroidales</taxon>
        <taxon>Rikenellaceae</taxon>
        <taxon>Acetobacteroides</taxon>
    </lineage>
</organism>
<dbReference type="AlphaFoldDB" id="A0A4R2EJQ4"/>
<evidence type="ECO:0000313" key="1">
    <source>
        <dbReference type="EMBL" id="TCN68943.1"/>
    </source>
</evidence>
<name>A0A4R2EJQ4_9BACT</name>
<comment type="caution">
    <text evidence="1">The sequence shown here is derived from an EMBL/GenBank/DDBJ whole genome shotgun (WGS) entry which is preliminary data.</text>
</comment>